<organism evidence="2 3">
    <name type="scientific">Amphimedon queenslandica</name>
    <name type="common">Sponge</name>
    <dbReference type="NCBI Taxonomy" id="400682"/>
    <lineage>
        <taxon>Eukaryota</taxon>
        <taxon>Metazoa</taxon>
        <taxon>Porifera</taxon>
        <taxon>Demospongiae</taxon>
        <taxon>Heteroscleromorpha</taxon>
        <taxon>Haplosclerida</taxon>
        <taxon>Niphatidae</taxon>
        <taxon>Amphimedon</taxon>
    </lineage>
</organism>
<reference evidence="3" key="1">
    <citation type="journal article" date="2010" name="Nature">
        <title>The Amphimedon queenslandica genome and the evolution of animal complexity.</title>
        <authorList>
            <person name="Srivastava M."/>
            <person name="Simakov O."/>
            <person name="Chapman J."/>
            <person name="Fahey B."/>
            <person name="Gauthier M.E."/>
            <person name="Mitros T."/>
            <person name="Richards G.S."/>
            <person name="Conaco C."/>
            <person name="Dacre M."/>
            <person name="Hellsten U."/>
            <person name="Larroux C."/>
            <person name="Putnam N.H."/>
            <person name="Stanke M."/>
            <person name="Adamska M."/>
            <person name="Darling A."/>
            <person name="Degnan S.M."/>
            <person name="Oakley T.H."/>
            <person name="Plachetzki D.C."/>
            <person name="Zhai Y."/>
            <person name="Adamski M."/>
            <person name="Calcino A."/>
            <person name="Cummins S.F."/>
            <person name="Goodstein D.M."/>
            <person name="Harris C."/>
            <person name="Jackson D.J."/>
            <person name="Leys S.P."/>
            <person name="Shu S."/>
            <person name="Woodcroft B.J."/>
            <person name="Vervoort M."/>
            <person name="Kosik K.S."/>
            <person name="Manning G."/>
            <person name="Degnan B.M."/>
            <person name="Rokhsar D.S."/>
        </authorList>
    </citation>
    <scope>NUCLEOTIDE SEQUENCE [LARGE SCALE GENOMIC DNA]</scope>
</reference>
<dbReference type="EnsemblMetazoa" id="XM_020007526.1">
    <property type="protein sequence ID" value="XP_019863085.1"/>
    <property type="gene ID" value="LOC109591926"/>
</dbReference>
<dbReference type="AlphaFoldDB" id="A0AAN0K1R1"/>
<keyword evidence="3" id="KW-1185">Reference proteome</keyword>
<evidence type="ECO:0000313" key="2">
    <source>
        <dbReference type="EnsemblMetazoa" id="XP_019863085.1"/>
    </source>
</evidence>
<feature type="signal peptide" evidence="1">
    <location>
        <begin position="1"/>
        <end position="24"/>
    </location>
</feature>
<evidence type="ECO:0000256" key="1">
    <source>
        <dbReference type="SAM" id="SignalP"/>
    </source>
</evidence>
<sequence length="441" mass="46654">MELLKLVLVVAAVAISTFPRFSHSMIVFYPAGVSNDSIIIGVGLAKDGDYGKVCDEGDTDIVNFLCYNLGSVDSDSYINSSMLNGSLNFVNFSCPSGFSSCGDNASIVSNCSSPLILDCDFSGCFQGQVQLANSVNVSTDSGVALVGYPEVCVNGNFTPICNGTELGAIELILICAYQSINASTGLIGNPHNAGLSPLMPSAPSSVTGYDCDTMANCAVTTGMNCTSGYAIVTCEEGIPSSSACDPNAYVNGSILFNNETNVSADGSVVTTGIYQSCTDGSYVRYCTHPSQWSYPSLVDIANGICISLGYSFGVIVPFENRFYQDSPPGISAIDINCTSVEGSECNYTLCDDINRQMVLRCTRSPGCPVTGGYLRNNITRVSNGREYTSGVFVNCESGVYLAICRTNGTDLSNLCSSGILGYEGKFYHISISFNPLFRWSS</sequence>
<dbReference type="RefSeq" id="XP_019863085.1">
    <property type="nucleotide sequence ID" value="XM_020007526.1"/>
</dbReference>
<accession>A0AAN0K1R1</accession>
<dbReference type="GeneID" id="109591926"/>
<dbReference type="KEGG" id="aqu:109591926"/>
<keyword evidence="1" id="KW-0732">Signal</keyword>
<reference evidence="2" key="2">
    <citation type="submission" date="2024-06" db="UniProtKB">
        <authorList>
            <consortium name="EnsemblMetazoa"/>
        </authorList>
    </citation>
    <scope>IDENTIFICATION</scope>
</reference>
<evidence type="ECO:0000313" key="3">
    <source>
        <dbReference type="Proteomes" id="UP000007879"/>
    </source>
</evidence>
<name>A0AAN0K1R1_AMPQE</name>
<proteinExistence type="predicted"/>
<protein>
    <recommendedName>
        <fullName evidence="4">SRCR domain-containing protein</fullName>
    </recommendedName>
</protein>
<evidence type="ECO:0008006" key="4">
    <source>
        <dbReference type="Google" id="ProtNLM"/>
    </source>
</evidence>
<feature type="chain" id="PRO_5043030315" description="SRCR domain-containing protein" evidence="1">
    <location>
        <begin position="25"/>
        <end position="441"/>
    </location>
</feature>
<dbReference type="Proteomes" id="UP000007879">
    <property type="component" value="Unassembled WGS sequence"/>
</dbReference>